<dbReference type="RefSeq" id="WP_143870562.1">
    <property type="nucleotide sequence ID" value="NZ_CP041660.1"/>
</dbReference>
<dbReference type="InterPro" id="IPR013780">
    <property type="entry name" value="Glyco_hydro_b"/>
</dbReference>
<dbReference type="PANTHER" id="PTHR10357:SF179">
    <property type="entry name" value="NEUTRAL AND BASIC AMINO ACID TRANSPORT PROTEIN RBAT"/>
    <property type="match status" value="1"/>
</dbReference>
<feature type="domain" description="Glycosyl hydrolase family 13 catalytic" evidence="6">
    <location>
        <begin position="416"/>
        <end position="771"/>
    </location>
</feature>
<dbReference type="SUPFAM" id="SSF49452">
    <property type="entry name" value="Starch-binding domain-like"/>
    <property type="match status" value="1"/>
</dbReference>
<dbReference type="CDD" id="cd11316">
    <property type="entry name" value="AmyAc_bac2_AmyA"/>
    <property type="match status" value="1"/>
</dbReference>
<keyword evidence="4" id="KW-0326">Glycosidase</keyword>
<dbReference type="Gene3D" id="3.90.400.10">
    <property type="entry name" value="Oligo-1,6-glucosidase, Domain 2"/>
    <property type="match status" value="1"/>
</dbReference>
<dbReference type="SMART" id="SM00642">
    <property type="entry name" value="Aamy"/>
    <property type="match status" value="1"/>
</dbReference>
<dbReference type="GO" id="GO:0016787">
    <property type="term" value="F:hydrolase activity"/>
    <property type="evidence" value="ECO:0007669"/>
    <property type="project" value="UniProtKB-KW"/>
</dbReference>
<dbReference type="CDD" id="cd10315">
    <property type="entry name" value="CBM41_pullulanase"/>
    <property type="match status" value="1"/>
</dbReference>
<dbReference type="Gene3D" id="2.60.40.10">
    <property type="entry name" value="Immunoglobulins"/>
    <property type="match status" value="1"/>
</dbReference>
<feature type="signal peptide" evidence="5">
    <location>
        <begin position="1"/>
        <end position="23"/>
    </location>
</feature>
<dbReference type="InterPro" id="IPR035986">
    <property type="entry name" value="PKD_dom_sf"/>
</dbReference>
<dbReference type="Gene3D" id="2.60.40.1180">
    <property type="entry name" value="Golgi alpha-mannosidase II"/>
    <property type="match status" value="1"/>
</dbReference>
<proteinExistence type="inferred from homology"/>
<comment type="similarity">
    <text evidence="1">Belongs to the glycosyl hydrolase 13 family.</text>
</comment>
<evidence type="ECO:0000313" key="7">
    <source>
        <dbReference type="EMBL" id="MER2493324.1"/>
    </source>
</evidence>
<evidence type="ECO:0000256" key="1">
    <source>
        <dbReference type="ARBA" id="ARBA00008061"/>
    </source>
</evidence>
<protein>
    <submittedName>
        <fullName evidence="7">Alpha-amylase family glycosyl hydrolase</fullName>
    </submittedName>
</protein>
<dbReference type="Gene3D" id="3.20.20.80">
    <property type="entry name" value="Glycosidases"/>
    <property type="match status" value="1"/>
</dbReference>
<evidence type="ECO:0000313" key="8">
    <source>
        <dbReference type="Proteomes" id="UP001467690"/>
    </source>
</evidence>
<evidence type="ECO:0000256" key="3">
    <source>
        <dbReference type="ARBA" id="ARBA00022801"/>
    </source>
</evidence>
<dbReference type="PROSITE" id="PS51257">
    <property type="entry name" value="PROKAR_LIPOPROTEIN"/>
    <property type="match status" value="1"/>
</dbReference>
<evidence type="ECO:0000256" key="2">
    <source>
        <dbReference type="ARBA" id="ARBA00022729"/>
    </source>
</evidence>
<evidence type="ECO:0000259" key="6">
    <source>
        <dbReference type="SMART" id="SM00642"/>
    </source>
</evidence>
<dbReference type="PANTHER" id="PTHR10357">
    <property type="entry name" value="ALPHA-AMYLASE FAMILY MEMBER"/>
    <property type="match status" value="1"/>
</dbReference>
<dbReference type="InterPro" id="IPR006047">
    <property type="entry name" value="GH13_cat_dom"/>
</dbReference>
<evidence type="ECO:0000256" key="4">
    <source>
        <dbReference type="ARBA" id="ARBA00023295"/>
    </source>
</evidence>
<reference evidence="7 8" key="1">
    <citation type="submission" date="2024-06" db="EMBL/GenBank/DDBJ databases">
        <authorList>
            <person name="Chen R.Y."/>
        </authorList>
    </citation>
    <scope>NUCLEOTIDE SEQUENCE [LARGE SCALE GENOMIC DNA]</scope>
    <source>
        <strain evidence="7 8">D2</strain>
    </source>
</reference>
<dbReference type="InterPro" id="IPR017853">
    <property type="entry name" value="GH"/>
</dbReference>
<dbReference type="Pfam" id="PF03714">
    <property type="entry name" value="PUD"/>
    <property type="match status" value="1"/>
</dbReference>
<organism evidence="7 8">
    <name type="scientific">Catenovulum sediminis</name>
    <dbReference type="NCBI Taxonomy" id="1740262"/>
    <lineage>
        <taxon>Bacteria</taxon>
        <taxon>Pseudomonadati</taxon>
        <taxon>Pseudomonadota</taxon>
        <taxon>Gammaproteobacteria</taxon>
        <taxon>Alteromonadales</taxon>
        <taxon>Alteromonadaceae</taxon>
        <taxon>Catenovulum</taxon>
    </lineage>
</organism>
<sequence length="896" mass="98504">MFKLNRACYLISSALLLSTTLSACKDTRVDIETDDNNETETETNHSPLINQFTATEGQSAFEIEFNWQVNDLEDDDLSCELFVKEDSAAVIIDDCSVSNNYTHLFASAGTYTAKLIVSDGELSKEQSTTITITEPVIEEPTPTFSLDAGVQASDPLYLRGYENNWDPVTQLTYSDGLYTIEFEGDIANQSLKVASAEWSNVNCGDFVLTANTDPVDVNCDANSGNGSIEFDGDAKYQFAFSYQPDGTSQAQLLKIEPEPVDESGLGQAGTVEIHYLHASESYDGWGLHLWGDAIDSSIATSWDNPRGYESLEADYAIYEVPIEDAAAQFNFIMHFGNTKSAESDLTFTPADFGSEVWIVQDNATLFDNETDARAAYDTLLEGLGNASDNLDLADVSMTNLDSSMPDGWVDSAQFAQIYVRAYQDSDGDGVGDIQGLISRLDYLKDNGVNGIWLMPMMESSDNDHGYATTDYRAIETDYGSLDDFKQLISEAHNRDIAIVMDYVINHSSNENPLFIDAMSSASNDKRDWYVIEESKPIGWNLWGADPWKVSPSGSYYAAFTDNMPDFDLTNPEVIAFHQNNLKFWLNLGVDGFRFDAVGVLVENGKDGLEDQPENHVVMKSLKDVIESYDNRYIVCESPSGYQLFANENSCGRAFNFSAGHAIIGMVKSGVVWDELLNELARDNIDKLPLILANHDFFAGDRVWNQLNGDETQYKLAAASYLLASANPYTYYGEEIGIAAATNLSGDWSIRTPMSWTDDATHAGFSSAAPFRELSANSTTHNVAEQLTDDNSLLAYYRSIYALRSELPIISTGNLSVQSQGGDSTLVLVRSKGNQQVVIVINYSNQAHSETVTNLTENSVAEAKLGTEVDATTDANGQLSVVVPAQSAVVYHIQPLQ</sequence>
<dbReference type="InterPro" id="IPR005323">
    <property type="entry name" value="CBM41_pullulanase"/>
</dbReference>
<dbReference type="Pfam" id="PF00128">
    <property type="entry name" value="Alpha-amylase"/>
    <property type="match status" value="1"/>
</dbReference>
<name>A0ABV1RK60_9ALTE</name>
<evidence type="ECO:0000256" key="5">
    <source>
        <dbReference type="SAM" id="SignalP"/>
    </source>
</evidence>
<dbReference type="SUPFAM" id="SSF49299">
    <property type="entry name" value="PKD domain"/>
    <property type="match status" value="1"/>
</dbReference>
<feature type="chain" id="PRO_5047457996" evidence="5">
    <location>
        <begin position="24"/>
        <end position="896"/>
    </location>
</feature>
<keyword evidence="8" id="KW-1185">Reference proteome</keyword>
<gene>
    <name evidence="7" type="ORF">ABS311_15700</name>
</gene>
<accession>A0ABV1RK60</accession>
<dbReference type="SUPFAM" id="SSF51445">
    <property type="entry name" value="(Trans)glycosidases"/>
    <property type="match status" value="1"/>
</dbReference>
<dbReference type="Proteomes" id="UP001467690">
    <property type="component" value="Unassembled WGS sequence"/>
</dbReference>
<dbReference type="InterPro" id="IPR013784">
    <property type="entry name" value="Carb-bd-like_fold"/>
</dbReference>
<dbReference type="InterPro" id="IPR045857">
    <property type="entry name" value="O16G_dom_2"/>
</dbReference>
<dbReference type="EMBL" id="JBELOE010000259">
    <property type="protein sequence ID" value="MER2493324.1"/>
    <property type="molecule type" value="Genomic_DNA"/>
</dbReference>
<keyword evidence="3 7" id="KW-0378">Hydrolase</keyword>
<dbReference type="SUPFAM" id="SSF51011">
    <property type="entry name" value="Glycosyl hydrolase domain"/>
    <property type="match status" value="1"/>
</dbReference>
<dbReference type="Gene3D" id="2.60.40.1110">
    <property type="match status" value="1"/>
</dbReference>
<keyword evidence="2 5" id="KW-0732">Signal</keyword>
<comment type="caution">
    <text evidence="7">The sequence shown here is derived from an EMBL/GenBank/DDBJ whole genome shotgun (WGS) entry which is preliminary data.</text>
</comment>
<dbReference type="InterPro" id="IPR013783">
    <property type="entry name" value="Ig-like_fold"/>
</dbReference>